<sequence length="250" mass="27969">MLLARLNDGPEIFFTLQGEGVSAGLPAVFVRASRCNLHCRWCDTDHTWNFEGTPWPHEKDADPAYRKHKKEDVTIEANPADIVAQVAAFPCRRVVLTGGEPLLQQEAWLELIEGLRAIDPAYIFEVETNGTKAPTPEFRAAVNQFNVSPKLANSGMEARLRTVPAVIEGFVADPKAWFKFVSCGPEDVAEILDFTTKFAIPPQRVLVMPEGRTAAELDRHAPDVVACCLLYGWRFCDRLHVRLWGDRRGV</sequence>
<dbReference type="SFLD" id="SFLDS00029">
    <property type="entry name" value="Radical_SAM"/>
    <property type="match status" value="1"/>
</dbReference>
<evidence type="ECO:0000313" key="11">
    <source>
        <dbReference type="Proteomes" id="UP000501812"/>
    </source>
</evidence>
<comment type="cofactor">
    <cofactor evidence="8">
        <name>[4Fe-4S] cluster</name>
        <dbReference type="ChEBI" id="CHEBI:49883"/>
    </cofactor>
    <text evidence="8">Binds 1 [4Fe-4S] cluster. The cluster is coordinated with 3 cysteines and an exchangeable S-adenosyl-L-methionine.</text>
</comment>
<comment type="subunit">
    <text evidence="8">Homodimer.</text>
</comment>
<keyword evidence="11" id="KW-1185">Reference proteome</keyword>
<feature type="binding site" evidence="8">
    <location>
        <begin position="16"/>
        <end position="18"/>
    </location>
    <ligand>
        <name>substrate</name>
    </ligand>
</feature>
<accession>A0A858RE89</accession>
<evidence type="ECO:0000313" key="10">
    <source>
        <dbReference type="EMBL" id="QJE94868.1"/>
    </source>
</evidence>
<keyword evidence="3 8" id="KW-0479">Metal-binding</keyword>
<dbReference type="PROSITE" id="PS51918">
    <property type="entry name" value="RADICAL_SAM"/>
    <property type="match status" value="1"/>
</dbReference>
<evidence type="ECO:0000256" key="4">
    <source>
        <dbReference type="ARBA" id="ARBA00022842"/>
    </source>
</evidence>
<dbReference type="GO" id="GO:0000287">
    <property type="term" value="F:magnesium ion binding"/>
    <property type="evidence" value="ECO:0007669"/>
    <property type="project" value="UniProtKB-UniRule"/>
</dbReference>
<evidence type="ECO:0000256" key="1">
    <source>
        <dbReference type="ARBA" id="ARBA00022485"/>
    </source>
</evidence>
<feature type="binding site" evidence="8">
    <location>
        <position position="39"/>
    </location>
    <ligand>
        <name>[4Fe-4S] cluster</name>
        <dbReference type="ChEBI" id="CHEBI:49883"/>
        <note>4Fe-4S-S-AdoMet</note>
    </ligand>
</feature>
<protein>
    <recommendedName>
        <fullName evidence="8">7-carboxy-7-deazaguanine synthase</fullName>
        <shortName evidence="8">CDG synthase</shortName>
        <ecNumber evidence="8">4.3.99.3</ecNumber>
    </recommendedName>
    <alternativeName>
        <fullName evidence="8">Queuosine biosynthesis protein QueE</fullName>
    </alternativeName>
</protein>
<feature type="domain" description="Radical SAM core" evidence="9">
    <location>
        <begin position="22"/>
        <end position="246"/>
    </location>
</feature>
<proteinExistence type="inferred from homology"/>
<keyword evidence="6 8" id="KW-0411">Iron-sulfur</keyword>
<evidence type="ECO:0000256" key="2">
    <source>
        <dbReference type="ARBA" id="ARBA00022691"/>
    </source>
</evidence>
<dbReference type="EMBL" id="CP051774">
    <property type="protein sequence ID" value="QJE94868.1"/>
    <property type="molecule type" value="Genomic_DNA"/>
</dbReference>
<comment type="cofactor">
    <cofactor evidence="8">
        <name>S-adenosyl-L-methionine</name>
        <dbReference type="ChEBI" id="CHEBI:59789"/>
    </cofactor>
    <text evidence="8">Binds 1 S-adenosyl-L-methionine per subunit.</text>
</comment>
<keyword evidence="1 8" id="KW-0004">4Fe-4S</keyword>
<evidence type="ECO:0000256" key="8">
    <source>
        <dbReference type="HAMAP-Rule" id="MF_00917"/>
    </source>
</evidence>
<dbReference type="PANTHER" id="PTHR42836">
    <property type="entry name" value="7-CARBOXY-7-DEAZAGUANINE SYNTHASE"/>
    <property type="match status" value="1"/>
</dbReference>
<comment type="pathway">
    <text evidence="8">Purine metabolism; 7-cyano-7-deazaguanine biosynthesis.</text>
</comment>
<dbReference type="GO" id="GO:0008616">
    <property type="term" value="P:tRNA queuosine(34) biosynthetic process"/>
    <property type="evidence" value="ECO:0007669"/>
    <property type="project" value="UniProtKB-UniRule"/>
</dbReference>
<keyword evidence="5 8" id="KW-0408">Iron</keyword>
<comment type="caution">
    <text evidence="8">Lacks conserved residue(s) required for the propagation of feature annotation.</text>
</comment>
<dbReference type="HAMAP" id="MF_00917">
    <property type="entry name" value="QueE"/>
    <property type="match status" value="1"/>
</dbReference>
<comment type="function">
    <text evidence="8">Catalyzes the complex heterocyclic radical-mediated conversion of 6-carboxy-5,6,7,8-tetrahydropterin (CPH4) to 7-carboxy-7-deazaguanine (CDG), a step common to the biosynthetic pathways of all 7-deazapurine-containing compounds.</text>
</comment>
<feature type="binding site" evidence="8">
    <location>
        <position position="31"/>
    </location>
    <ligand>
        <name>substrate</name>
    </ligand>
</feature>
<evidence type="ECO:0000259" key="9">
    <source>
        <dbReference type="PROSITE" id="PS51918"/>
    </source>
</evidence>
<gene>
    <name evidence="8" type="primary">queE</name>
    <name evidence="10" type="ORF">HHL09_03435</name>
</gene>
<evidence type="ECO:0000256" key="7">
    <source>
        <dbReference type="ARBA" id="ARBA00023239"/>
    </source>
</evidence>
<feature type="binding site" evidence="8">
    <location>
        <position position="44"/>
    </location>
    <ligand>
        <name>Mg(2+)</name>
        <dbReference type="ChEBI" id="CHEBI:18420"/>
    </ligand>
</feature>
<feature type="binding site" evidence="8">
    <location>
        <begin position="148"/>
        <end position="150"/>
    </location>
    <ligand>
        <name>S-adenosyl-L-methionine</name>
        <dbReference type="ChEBI" id="CHEBI:59789"/>
    </ligand>
</feature>
<dbReference type="EC" id="4.3.99.3" evidence="8"/>
<feature type="binding site" evidence="8">
    <location>
        <position position="42"/>
    </location>
    <ligand>
        <name>[4Fe-4S] cluster</name>
        <dbReference type="ChEBI" id="CHEBI:49883"/>
        <note>4Fe-4S-S-AdoMet</note>
    </ligand>
</feature>
<feature type="binding site" evidence="8">
    <location>
        <position position="35"/>
    </location>
    <ligand>
        <name>[4Fe-4S] cluster</name>
        <dbReference type="ChEBI" id="CHEBI:49883"/>
        <note>4Fe-4S-S-AdoMet</note>
    </ligand>
</feature>
<dbReference type="KEGG" id="luo:HHL09_03435"/>
<dbReference type="CDD" id="cd01335">
    <property type="entry name" value="Radical_SAM"/>
    <property type="match status" value="1"/>
</dbReference>
<dbReference type="InterPro" id="IPR013785">
    <property type="entry name" value="Aldolase_TIM"/>
</dbReference>
<feature type="binding site" evidence="8">
    <location>
        <position position="99"/>
    </location>
    <ligand>
        <name>S-adenosyl-L-methionine</name>
        <dbReference type="ChEBI" id="CHEBI:59789"/>
    </ligand>
</feature>
<comment type="catalytic activity">
    <reaction evidence="8">
        <text>6-carboxy-5,6,7,8-tetrahydropterin + H(+) = 7-carboxy-7-carbaguanine + NH4(+)</text>
        <dbReference type="Rhea" id="RHEA:27974"/>
        <dbReference type="ChEBI" id="CHEBI:15378"/>
        <dbReference type="ChEBI" id="CHEBI:28938"/>
        <dbReference type="ChEBI" id="CHEBI:61032"/>
        <dbReference type="ChEBI" id="CHEBI:61036"/>
        <dbReference type="EC" id="4.3.99.3"/>
    </reaction>
</comment>
<dbReference type="GO" id="GO:1904047">
    <property type="term" value="F:S-adenosyl-L-methionine binding"/>
    <property type="evidence" value="ECO:0007669"/>
    <property type="project" value="UniProtKB-UniRule"/>
</dbReference>
<evidence type="ECO:0000256" key="5">
    <source>
        <dbReference type="ARBA" id="ARBA00023004"/>
    </source>
</evidence>
<dbReference type="SUPFAM" id="SSF102114">
    <property type="entry name" value="Radical SAM enzymes"/>
    <property type="match status" value="1"/>
</dbReference>
<comment type="cofactor">
    <cofactor evidence="8">
        <name>Mg(2+)</name>
        <dbReference type="ChEBI" id="CHEBI:18420"/>
    </cofactor>
</comment>
<evidence type="ECO:0000256" key="3">
    <source>
        <dbReference type="ARBA" id="ARBA00022723"/>
    </source>
</evidence>
<reference evidence="10 11" key="1">
    <citation type="submission" date="2020-04" db="EMBL/GenBank/DDBJ databases">
        <title>Luteolibacter sp. G-1-1-1 isolated from soil.</title>
        <authorList>
            <person name="Dahal R.H."/>
        </authorList>
    </citation>
    <scope>NUCLEOTIDE SEQUENCE [LARGE SCALE GENOMIC DNA]</scope>
    <source>
        <strain evidence="10 11">G-1-1-1</strain>
    </source>
</reference>
<keyword evidence="2 8" id="KW-0949">S-adenosyl-L-methionine</keyword>
<dbReference type="GO" id="GO:0051539">
    <property type="term" value="F:4 iron, 4 sulfur cluster binding"/>
    <property type="evidence" value="ECO:0007669"/>
    <property type="project" value="UniProtKB-UniRule"/>
</dbReference>
<dbReference type="InterPro" id="IPR024924">
    <property type="entry name" value="7-CO-7-deazaguanine_synth-like"/>
</dbReference>
<organism evidence="10 11">
    <name type="scientific">Luteolibacter luteus</name>
    <dbReference type="NCBI Taxonomy" id="2728835"/>
    <lineage>
        <taxon>Bacteria</taxon>
        <taxon>Pseudomonadati</taxon>
        <taxon>Verrucomicrobiota</taxon>
        <taxon>Verrucomicrobiia</taxon>
        <taxon>Verrucomicrobiales</taxon>
        <taxon>Verrucomicrobiaceae</taxon>
        <taxon>Luteolibacter</taxon>
    </lineage>
</organism>
<evidence type="ECO:0000256" key="6">
    <source>
        <dbReference type="ARBA" id="ARBA00023014"/>
    </source>
</evidence>
<feature type="binding site" evidence="8">
    <location>
        <position position="97"/>
    </location>
    <ligand>
        <name>substrate</name>
    </ligand>
</feature>
<dbReference type="UniPathway" id="UPA00391"/>
<dbReference type="Proteomes" id="UP000501812">
    <property type="component" value="Chromosome"/>
</dbReference>
<dbReference type="Pfam" id="PF13353">
    <property type="entry name" value="Fer4_12"/>
    <property type="match status" value="1"/>
</dbReference>
<dbReference type="InterPro" id="IPR007197">
    <property type="entry name" value="rSAM"/>
</dbReference>
<feature type="binding site" evidence="8">
    <location>
        <begin position="41"/>
        <end position="43"/>
    </location>
    <ligand>
        <name>S-adenosyl-L-methionine</name>
        <dbReference type="ChEBI" id="CHEBI:59789"/>
    </ligand>
</feature>
<comment type="similarity">
    <text evidence="8">Belongs to the radical SAM superfamily. 7-carboxy-7-deazaguanine synthase family.</text>
</comment>
<keyword evidence="8" id="KW-0671">Queuosine biosynthesis</keyword>
<dbReference type="InterPro" id="IPR058240">
    <property type="entry name" value="rSAM_sf"/>
</dbReference>
<keyword evidence="7 8" id="KW-0456">Lyase</keyword>
<dbReference type="RefSeq" id="WP_169453089.1">
    <property type="nucleotide sequence ID" value="NZ_CP051774.1"/>
</dbReference>
<dbReference type="PIRSF" id="PIRSF000370">
    <property type="entry name" value="QueE"/>
    <property type="match status" value="1"/>
</dbReference>
<keyword evidence="4 8" id="KW-0460">Magnesium</keyword>
<dbReference type="PANTHER" id="PTHR42836:SF1">
    <property type="entry name" value="7-CARBOXY-7-DEAZAGUANINE SYNTHASE"/>
    <property type="match status" value="1"/>
</dbReference>
<name>A0A858RE89_9BACT</name>
<dbReference type="Gene3D" id="3.20.20.70">
    <property type="entry name" value="Aldolase class I"/>
    <property type="match status" value="1"/>
</dbReference>
<dbReference type="GO" id="GO:0016840">
    <property type="term" value="F:carbon-nitrogen lyase activity"/>
    <property type="evidence" value="ECO:0007669"/>
    <property type="project" value="UniProtKB-UniRule"/>
</dbReference>
<dbReference type="AlphaFoldDB" id="A0A858RE89"/>